<keyword evidence="2" id="KW-1185">Reference proteome</keyword>
<reference evidence="1 2" key="1">
    <citation type="submission" date="2023-11" db="EMBL/GenBank/DDBJ databases">
        <title>Draft genome sequence of a psychrophilic Clostridium strain from permafrost water brine.</title>
        <authorList>
            <person name="Shcherbakova V.A."/>
            <person name="Trubitsyn V.E."/>
            <person name="Zakharyuk A.G."/>
        </authorList>
    </citation>
    <scope>NUCLEOTIDE SEQUENCE [LARGE SCALE GENOMIC DNA]</scope>
    <source>
        <strain evidence="1 2">14F</strain>
    </source>
</reference>
<accession>A0ABU7UUL6</accession>
<gene>
    <name evidence="1" type="ORF">SJI18_21985</name>
</gene>
<organism evidence="1 2">
    <name type="scientific">Clostridium frigoriphilum</name>
    <dbReference type="NCBI Taxonomy" id="443253"/>
    <lineage>
        <taxon>Bacteria</taxon>
        <taxon>Bacillati</taxon>
        <taxon>Bacillota</taxon>
        <taxon>Clostridia</taxon>
        <taxon>Eubacteriales</taxon>
        <taxon>Clostridiaceae</taxon>
        <taxon>Clostridium</taxon>
    </lineage>
</organism>
<dbReference type="EMBL" id="JAZHFS010000034">
    <property type="protein sequence ID" value="MEF2114963.1"/>
    <property type="molecule type" value="Genomic_DNA"/>
</dbReference>
<dbReference type="RefSeq" id="WP_216254920.1">
    <property type="nucleotide sequence ID" value="NZ_JAZHFS010000034.1"/>
</dbReference>
<protein>
    <submittedName>
        <fullName evidence="1">Uncharacterized protein</fullName>
    </submittedName>
</protein>
<name>A0ABU7UUL6_9CLOT</name>
<evidence type="ECO:0000313" key="2">
    <source>
        <dbReference type="Proteomes" id="UP001498469"/>
    </source>
</evidence>
<evidence type="ECO:0000313" key="1">
    <source>
        <dbReference type="EMBL" id="MEF2114963.1"/>
    </source>
</evidence>
<proteinExistence type="predicted"/>
<comment type="caution">
    <text evidence="1">The sequence shown here is derived from an EMBL/GenBank/DDBJ whole genome shotgun (WGS) entry which is preliminary data.</text>
</comment>
<dbReference type="Proteomes" id="UP001498469">
    <property type="component" value="Unassembled WGS sequence"/>
</dbReference>
<sequence length="230" mass="26931">MESTRLWQMDNEEIVKTHKIIATENAIKKEKLLGLFEFEVKRYKDKNSKREQLEISAKVQGEDYGKIKANLMNLESEIVAFRSHGVALGRTKFVELSKFIVDKYYYFKPEETESIDYEVTGDIADEVLEMLCRYIYNDDEIEVKVIEGRTIGELKLYHIPLKDFNKELKDSKFKNYNYTDIKEGLSKKHYTHSNKGKFDYVVSENGLKTKMVSIHESIAEPILKKFGTIE</sequence>